<keyword evidence="3" id="KW-1185">Reference proteome</keyword>
<dbReference type="EMBL" id="CM016558">
    <property type="protein sequence ID" value="TKW07671.1"/>
    <property type="molecule type" value="Genomic_DNA"/>
</dbReference>
<sequence length="589" mass="63187">MGSPLAGAGAAALKDRAWALLHRTPQFVDAEKFPAGIHYAVKCAKPPKLSELSISRARALLAAGDHAEDVVGRVLCTDGESNILVAVWSESEEQGRPSSPPRLLVCRPGSGSVDLVPPIPEHLAEHGVLEAALLGGIGIVPGPRGGGHYLITLLGAEDSSSSSSPAAASRRADQRAGASSSSSSAAPAPRRAHLRALVYCSSSSSWTTKEVRPRRFHAPSGDDEDHWGIWKEEELPPTFKPDGVLCQDTMRQHVFMDEEHGLVLLFDPNADTARLVPFPVHGAEADELGLEDDEARVTGQSMAYTNGRICLLRSAGGSVRTWYLQEGDWELLFDVPREMCLPSSSGQLLAFDPTYACNITFLVMSGAKQIYQAVTVAVDLLETALPTVKVVEVDVLASSASCREIVIWWFNPASPVVQAAGPRRSSQLMPHLSAKSLGGMARSAISIGRQHIERVGPLAEVVGTMAEVCGVPFGSKIAPAVAQLVTVNQAARLGEEFLDWLQKPSPRDVRVVETRKDATSVIEEWINSGKPKSMVVQPAPGLSDDQLLALSRFFKDKGAHELLRLPPTPSEVGEDYYMVSNAAPHFPPV</sequence>
<gene>
    <name evidence="2" type="ORF">SEVIR_7G320200v2</name>
</gene>
<dbReference type="AlphaFoldDB" id="A0A4U6TXL1"/>
<evidence type="ECO:0000256" key="1">
    <source>
        <dbReference type="SAM" id="MobiDB-lite"/>
    </source>
</evidence>
<name>A0A4U6TXL1_SETVI</name>
<evidence type="ECO:0000313" key="2">
    <source>
        <dbReference type="EMBL" id="TKW07671.1"/>
    </source>
</evidence>
<evidence type="ECO:0000313" key="3">
    <source>
        <dbReference type="Proteomes" id="UP000298652"/>
    </source>
</evidence>
<protein>
    <submittedName>
        <fullName evidence="2">Uncharacterized protein</fullName>
    </submittedName>
</protein>
<dbReference type="Gramene" id="TKW07671">
    <property type="protein sequence ID" value="TKW07671"/>
    <property type="gene ID" value="SEVIR_7G320200v2"/>
</dbReference>
<reference evidence="2" key="1">
    <citation type="submission" date="2019-03" db="EMBL/GenBank/DDBJ databases">
        <title>WGS assembly of Setaria viridis.</title>
        <authorList>
            <person name="Huang P."/>
            <person name="Jenkins J."/>
            <person name="Grimwood J."/>
            <person name="Barry K."/>
            <person name="Healey A."/>
            <person name="Mamidi S."/>
            <person name="Sreedasyam A."/>
            <person name="Shu S."/>
            <person name="Feldman M."/>
            <person name="Wu J."/>
            <person name="Yu Y."/>
            <person name="Chen C."/>
            <person name="Johnson J."/>
            <person name="Rokhsar D."/>
            <person name="Baxter I."/>
            <person name="Schmutz J."/>
            <person name="Brutnell T."/>
            <person name="Kellogg E."/>
        </authorList>
    </citation>
    <scope>NUCLEOTIDE SEQUENCE [LARGE SCALE GENOMIC DNA]</scope>
</reference>
<dbReference type="Proteomes" id="UP000298652">
    <property type="component" value="Chromosome 7"/>
</dbReference>
<proteinExistence type="predicted"/>
<feature type="region of interest" description="Disordered" evidence="1">
    <location>
        <begin position="160"/>
        <end position="189"/>
    </location>
</feature>
<accession>A0A4U6TXL1</accession>
<organism evidence="2 3">
    <name type="scientific">Setaria viridis</name>
    <name type="common">Green bristlegrass</name>
    <name type="synonym">Setaria italica subsp. viridis</name>
    <dbReference type="NCBI Taxonomy" id="4556"/>
    <lineage>
        <taxon>Eukaryota</taxon>
        <taxon>Viridiplantae</taxon>
        <taxon>Streptophyta</taxon>
        <taxon>Embryophyta</taxon>
        <taxon>Tracheophyta</taxon>
        <taxon>Spermatophyta</taxon>
        <taxon>Magnoliopsida</taxon>
        <taxon>Liliopsida</taxon>
        <taxon>Poales</taxon>
        <taxon>Poaceae</taxon>
        <taxon>PACMAD clade</taxon>
        <taxon>Panicoideae</taxon>
        <taxon>Panicodae</taxon>
        <taxon>Paniceae</taxon>
        <taxon>Cenchrinae</taxon>
        <taxon>Setaria</taxon>
    </lineage>
</organism>